<dbReference type="Proteomes" id="UP000237440">
    <property type="component" value="Unassembled WGS sequence"/>
</dbReference>
<feature type="coiled-coil region" evidence="1">
    <location>
        <begin position="89"/>
        <end position="130"/>
    </location>
</feature>
<sequence length="156" mass="18462">MNPLADPLRLLALSQFRRQRAELLITRTRQQLQPLVQERAAFDGQEAALNSLLASHRASDCVLDHGQLLALLRRQAVIRRQINLVRLERDRVDQQCREIEQTLQAQREQLRFAQRKHDKYEGAVQQLLRRQRLEQVRRDEREVEEMNGVSRCAMYL</sequence>
<dbReference type="EMBL" id="MUJK01000003">
    <property type="protein sequence ID" value="POF42097.1"/>
    <property type="molecule type" value="Genomic_DNA"/>
</dbReference>
<name>A0A2S3VQ63_9PSED</name>
<keyword evidence="3" id="KW-1185">Reference proteome</keyword>
<dbReference type="InterPro" id="IPR002954">
    <property type="entry name" value="Salm_SPAgM"/>
</dbReference>
<dbReference type="OrthoDB" id="7032434at2"/>
<reference evidence="3" key="1">
    <citation type="submission" date="2017-02" db="EMBL/GenBank/DDBJ databases">
        <authorList>
            <person name="Furmanczyk E.M."/>
        </authorList>
    </citation>
    <scope>NUCLEOTIDE SEQUENCE [LARGE SCALE GENOMIC DNA]</scope>
    <source>
        <strain evidence="3">AP3_22</strain>
    </source>
</reference>
<dbReference type="AlphaFoldDB" id="A0A2S3VQ63"/>
<accession>A0A2S3VQ63</accession>
<protein>
    <submittedName>
        <fullName evidence="2">Type III secretion protein</fullName>
    </submittedName>
</protein>
<gene>
    <name evidence="2" type="ORF">B0D71_11660</name>
</gene>
<proteinExistence type="predicted"/>
<evidence type="ECO:0000256" key="1">
    <source>
        <dbReference type="SAM" id="Coils"/>
    </source>
</evidence>
<evidence type="ECO:0000313" key="2">
    <source>
        <dbReference type="EMBL" id="POF42097.1"/>
    </source>
</evidence>
<evidence type="ECO:0000313" key="3">
    <source>
        <dbReference type="Proteomes" id="UP000237440"/>
    </source>
</evidence>
<dbReference type="Pfam" id="PF02090">
    <property type="entry name" value="SPAM"/>
    <property type="match status" value="1"/>
</dbReference>
<organism evidence="2 3">
    <name type="scientific">Pseudomonas laurylsulfativorans</name>
    <dbReference type="NCBI Taxonomy" id="1943631"/>
    <lineage>
        <taxon>Bacteria</taxon>
        <taxon>Pseudomonadati</taxon>
        <taxon>Pseudomonadota</taxon>
        <taxon>Gammaproteobacteria</taxon>
        <taxon>Pseudomonadales</taxon>
        <taxon>Pseudomonadaceae</taxon>
        <taxon>Pseudomonas</taxon>
    </lineage>
</organism>
<dbReference type="RefSeq" id="WP_103394931.1">
    <property type="nucleotide sequence ID" value="NZ_MUJK01000003.1"/>
</dbReference>
<keyword evidence="1" id="KW-0175">Coiled coil</keyword>
<comment type="caution">
    <text evidence="2">The sequence shown here is derived from an EMBL/GenBank/DDBJ whole genome shotgun (WGS) entry which is preliminary data.</text>
</comment>